<dbReference type="HOGENOM" id="CLU_2347260_0_0_1"/>
<name>A0A0C3D9A1_OIDMZ</name>
<dbReference type="GO" id="GO:0019941">
    <property type="term" value="P:modification-dependent protein catabolic process"/>
    <property type="evidence" value="ECO:0007669"/>
    <property type="project" value="InterPro"/>
</dbReference>
<proteinExistence type="predicted"/>
<dbReference type="Pfam" id="PF05639">
    <property type="entry name" value="Pup"/>
    <property type="match status" value="1"/>
</dbReference>
<reference evidence="3" key="2">
    <citation type="submission" date="2015-01" db="EMBL/GenBank/DDBJ databases">
        <title>Evolutionary Origins and Diversification of the Mycorrhizal Mutualists.</title>
        <authorList>
            <consortium name="DOE Joint Genome Institute"/>
            <consortium name="Mycorrhizal Genomics Consortium"/>
            <person name="Kohler A."/>
            <person name="Kuo A."/>
            <person name="Nagy L.G."/>
            <person name="Floudas D."/>
            <person name="Copeland A."/>
            <person name="Barry K.W."/>
            <person name="Cichocki N."/>
            <person name="Veneault-Fourrey C."/>
            <person name="LaButti K."/>
            <person name="Lindquist E.A."/>
            <person name="Lipzen A."/>
            <person name="Lundell T."/>
            <person name="Morin E."/>
            <person name="Murat C."/>
            <person name="Riley R."/>
            <person name="Ohm R."/>
            <person name="Sun H."/>
            <person name="Tunlid A."/>
            <person name="Henrissat B."/>
            <person name="Grigoriev I.V."/>
            <person name="Hibbett D.S."/>
            <person name="Martin F."/>
        </authorList>
    </citation>
    <scope>NUCLEOTIDE SEQUENCE [LARGE SCALE GENOMIC DNA]</scope>
    <source>
        <strain evidence="3">Zn</strain>
    </source>
</reference>
<keyword evidence="1" id="KW-0732">Signal</keyword>
<sequence length="97" mass="10671">MHFSVQQITTLAIALLSMQTIASSVKAEEGGRYKRGYATSSIKVSRIHTRDFEPALYKPAITVRTDEVLDEIDEVLGTGEESVKSFTQKGGKKKTGH</sequence>
<dbReference type="GO" id="GO:0070490">
    <property type="term" value="P:protein pupylation"/>
    <property type="evidence" value="ECO:0007669"/>
    <property type="project" value="InterPro"/>
</dbReference>
<evidence type="ECO:0000256" key="1">
    <source>
        <dbReference type="SAM" id="SignalP"/>
    </source>
</evidence>
<feature type="signal peptide" evidence="1">
    <location>
        <begin position="1"/>
        <end position="27"/>
    </location>
</feature>
<evidence type="ECO:0000313" key="3">
    <source>
        <dbReference type="Proteomes" id="UP000054321"/>
    </source>
</evidence>
<dbReference type="Proteomes" id="UP000054321">
    <property type="component" value="Unassembled WGS sequence"/>
</dbReference>
<feature type="chain" id="PRO_5002163198" evidence="1">
    <location>
        <begin position="28"/>
        <end position="97"/>
    </location>
</feature>
<keyword evidence="3" id="KW-1185">Reference proteome</keyword>
<dbReference type="GO" id="GO:0010498">
    <property type="term" value="P:proteasomal protein catabolic process"/>
    <property type="evidence" value="ECO:0007669"/>
    <property type="project" value="InterPro"/>
</dbReference>
<evidence type="ECO:0000313" key="2">
    <source>
        <dbReference type="EMBL" id="KIM98512.1"/>
    </source>
</evidence>
<dbReference type="EMBL" id="KN832880">
    <property type="protein sequence ID" value="KIM98512.1"/>
    <property type="molecule type" value="Genomic_DNA"/>
</dbReference>
<organism evidence="2 3">
    <name type="scientific">Oidiodendron maius (strain Zn)</name>
    <dbReference type="NCBI Taxonomy" id="913774"/>
    <lineage>
        <taxon>Eukaryota</taxon>
        <taxon>Fungi</taxon>
        <taxon>Dikarya</taxon>
        <taxon>Ascomycota</taxon>
        <taxon>Pezizomycotina</taxon>
        <taxon>Leotiomycetes</taxon>
        <taxon>Leotiomycetes incertae sedis</taxon>
        <taxon>Myxotrichaceae</taxon>
        <taxon>Oidiodendron</taxon>
    </lineage>
</organism>
<dbReference type="AlphaFoldDB" id="A0A0C3D9A1"/>
<dbReference type="GO" id="GO:0031386">
    <property type="term" value="F:protein tag activity"/>
    <property type="evidence" value="ECO:0007669"/>
    <property type="project" value="InterPro"/>
</dbReference>
<reference evidence="2 3" key="1">
    <citation type="submission" date="2014-04" db="EMBL/GenBank/DDBJ databases">
        <authorList>
            <consortium name="DOE Joint Genome Institute"/>
            <person name="Kuo A."/>
            <person name="Martino E."/>
            <person name="Perotto S."/>
            <person name="Kohler A."/>
            <person name="Nagy L.G."/>
            <person name="Floudas D."/>
            <person name="Copeland A."/>
            <person name="Barry K.W."/>
            <person name="Cichocki N."/>
            <person name="Veneault-Fourrey C."/>
            <person name="LaButti K."/>
            <person name="Lindquist E.A."/>
            <person name="Lipzen A."/>
            <person name="Lundell T."/>
            <person name="Morin E."/>
            <person name="Murat C."/>
            <person name="Sun H."/>
            <person name="Tunlid A."/>
            <person name="Henrissat B."/>
            <person name="Grigoriev I.V."/>
            <person name="Hibbett D.S."/>
            <person name="Martin F."/>
            <person name="Nordberg H.P."/>
            <person name="Cantor M.N."/>
            <person name="Hua S.X."/>
        </authorList>
    </citation>
    <scope>NUCLEOTIDE SEQUENCE [LARGE SCALE GENOMIC DNA]</scope>
    <source>
        <strain evidence="2 3">Zn</strain>
    </source>
</reference>
<dbReference type="InParanoid" id="A0A0C3D9A1"/>
<gene>
    <name evidence="2" type="ORF">OIDMADRAFT_20108</name>
</gene>
<dbReference type="InterPro" id="IPR008515">
    <property type="entry name" value="Ubiquitin-like_Pup"/>
</dbReference>
<dbReference type="GO" id="GO:0070628">
    <property type="term" value="F:proteasome binding"/>
    <property type="evidence" value="ECO:0007669"/>
    <property type="project" value="InterPro"/>
</dbReference>
<accession>A0A0C3D9A1</accession>
<protein>
    <submittedName>
        <fullName evidence="2">Uncharacterized protein</fullName>
    </submittedName>
</protein>